<accession>A0A1F5E4B8</accession>
<dbReference type="SUPFAM" id="SSF53756">
    <property type="entry name" value="UDP-Glycosyltransferase/glycogen phosphorylase"/>
    <property type="match status" value="1"/>
</dbReference>
<evidence type="ECO:0000259" key="1">
    <source>
        <dbReference type="Pfam" id="PF00534"/>
    </source>
</evidence>
<dbReference type="PANTHER" id="PTHR12526:SF628">
    <property type="entry name" value="MANNOSYLGLUCOSYLGLYCERATE SYNTHASE"/>
    <property type="match status" value="1"/>
</dbReference>
<evidence type="ECO:0000313" key="2">
    <source>
        <dbReference type="EMBL" id="OGD62124.1"/>
    </source>
</evidence>
<reference evidence="2 3" key="1">
    <citation type="journal article" date="2016" name="Nat. Commun.">
        <title>Thousands of microbial genomes shed light on interconnected biogeochemical processes in an aquifer system.</title>
        <authorList>
            <person name="Anantharaman K."/>
            <person name="Brown C.T."/>
            <person name="Hug L.A."/>
            <person name="Sharon I."/>
            <person name="Castelle C.J."/>
            <person name="Probst A.J."/>
            <person name="Thomas B.C."/>
            <person name="Singh A."/>
            <person name="Wilkins M.J."/>
            <person name="Karaoz U."/>
            <person name="Brodie E.L."/>
            <person name="Williams K.H."/>
            <person name="Hubbard S.S."/>
            <person name="Banfield J.F."/>
        </authorList>
    </citation>
    <scope>NUCLEOTIDE SEQUENCE [LARGE SCALE GENOMIC DNA]</scope>
</reference>
<dbReference type="Gene3D" id="3.40.50.2000">
    <property type="entry name" value="Glycogen Phosphorylase B"/>
    <property type="match status" value="2"/>
</dbReference>
<sequence length="454" mass="52831">MLKMKQTIGICHYRIGKTDGVSLEIHKRKKALEQLGYQVKLIAGPRSIGTDYVIEELEFDNPAILKIKENAFFKFKNFDSVTVFRYYLYKYTEIIKQKFLKIYEKENFTYLFLHNIFTHGRHIAAAKAFCEIAEETKIQVIAVNHDFYWIGSYKDIYKPQIPFVKQYLKKYVPPQTPKIKHAVSNSINQKALEKRIGVKAFICPDTFDFKQQPWMKDQYNQDFLSHFGLKSNDLIVLQATRISTRKGIELAIEVVKQLGQMKKKLVGKTLYNGKKITPNSQIVLILAGYAEEDSLDYKRRLQDLIKKTGIKAVFIANQIGAQRRREKGKKIYSLWDTYVYADLVTFPSWWEGWGNQFIEAVFAKKPIIVFEYPVFRADIAKEGYQVISLGHKLKQTKAGLVTVPELQLKQATDQTISLLTNKTTKQLLESNFRIGKRYHSEAILIQQLKQLLKR</sequence>
<dbReference type="GO" id="GO:0016757">
    <property type="term" value="F:glycosyltransferase activity"/>
    <property type="evidence" value="ECO:0007669"/>
    <property type="project" value="InterPro"/>
</dbReference>
<dbReference type="Pfam" id="PF00534">
    <property type="entry name" value="Glycos_transf_1"/>
    <property type="match status" value="1"/>
</dbReference>
<proteinExistence type="predicted"/>
<dbReference type="PANTHER" id="PTHR12526">
    <property type="entry name" value="GLYCOSYLTRANSFERASE"/>
    <property type="match status" value="1"/>
</dbReference>
<protein>
    <recommendedName>
        <fullName evidence="1">Glycosyl transferase family 1 domain-containing protein</fullName>
    </recommendedName>
</protein>
<gene>
    <name evidence="2" type="ORF">A2160_00025</name>
</gene>
<dbReference type="Proteomes" id="UP000177006">
    <property type="component" value="Unassembled WGS sequence"/>
</dbReference>
<comment type="caution">
    <text evidence="2">The sequence shown here is derived from an EMBL/GenBank/DDBJ whole genome shotgun (WGS) entry which is preliminary data.</text>
</comment>
<dbReference type="STRING" id="1797457.A2160_00025"/>
<dbReference type="AlphaFoldDB" id="A0A1F5E4B8"/>
<evidence type="ECO:0000313" key="3">
    <source>
        <dbReference type="Proteomes" id="UP000177006"/>
    </source>
</evidence>
<dbReference type="InterPro" id="IPR001296">
    <property type="entry name" value="Glyco_trans_1"/>
</dbReference>
<dbReference type="EMBL" id="MEZK01000025">
    <property type="protein sequence ID" value="OGD62124.1"/>
    <property type="molecule type" value="Genomic_DNA"/>
</dbReference>
<organism evidence="2 3">
    <name type="scientific">Candidatus Beckwithbacteria bacterium RBG_13_42_9</name>
    <dbReference type="NCBI Taxonomy" id="1797457"/>
    <lineage>
        <taxon>Bacteria</taxon>
        <taxon>Candidatus Beckwithiibacteriota</taxon>
    </lineage>
</organism>
<name>A0A1F5E4B8_9BACT</name>
<feature type="domain" description="Glycosyl transferase family 1" evidence="1">
    <location>
        <begin position="228"/>
        <end position="398"/>
    </location>
</feature>